<evidence type="ECO:0000313" key="10">
    <source>
        <dbReference type="EMBL" id="PKI66746.1"/>
    </source>
</evidence>
<dbReference type="EMBL" id="PGOL01000658">
    <property type="protein sequence ID" value="PKI66746.1"/>
    <property type="molecule type" value="Genomic_DNA"/>
</dbReference>
<evidence type="ECO:0000256" key="1">
    <source>
        <dbReference type="ARBA" id="ARBA00001968"/>
    </source>
</evidence>
<proteinExistence type="inferred from homology"/>
<evidence type="ECO:0000256" key="8">
    <source>
        <dbReference type="SAM" id="MobiDB-lite"/>
    </source>
</evidence>
<dbReference type="GO" id="GO:0004518">
    <property type="term" value="F:nuclease activity"/>
    <property type="evidence" value="ECO:0007669"/>
    <property type="project" value="UniProtKB-KW"/>
</dbReference>
<gene>
    <name evidence="10" type="ORF">CRG98_012941</name>
</gene>
<reference evidence="10 11" key="1">
    <citation type="submission" date="2017-11" db="EMBL/GenBank/DDBJ databases">
        <title>De-novo sequencing of pomegranate (Punica granatum L.) genome.</title>
        <authorList>
            <person name="Akparov Z."/>
            <person name="Amiraslanov A."/>
            <person name="Hajiyeva S."/>
            <person name="Abbasov M."/>
            <person name="Kaur K."/>
            <person name="Hamwieh A."/>
            <person name="Solovyev V."/>
            <person name="Salamov A."/>
            <person name="Braich B."/>
            <person name="Kosarev P."/>
            <person name="Mahmoud A."/>
            <person name="Hajiyev E."/>
            <person name="Babayeva S."/>
            <person name="Izzatullayeva V."/>
            <person name="Mammadov A."/>
            <person name="Mammadov A."/>
            <person name="Sharifova S."/>
            <person name="Ojaghi J."/>
            <person name="Eynullazada K."/>
            <person name="Bayramov B."/>
            <person name="Abdulazimova A."/>
            <person name="Shahmuradov I."/>
        </authorList>
    </citation>
    <scope>NUCLEOTIDE SEQUENCE [LARGE SCALE GENOMIC DNA]</scope>
    <source>
        <strain evidence="11">cv. AG2017</strain>
        <tissue evidence="10">Leaf</tissue>
    </source>
</reference>
<dbReference type="AlphaFoldDB" id="A0A2I0KG07"/>
<comment type="subcellular location">
    <subcellularLocation>
        <location evidence="2">Nucleus</location>
    </subcellularLocation>
</comment>
<protein>
    <recommendedName>
        <fullName evidence="9">DDE Tnp4 domain-containing protein</fullName>
    </recommendedName>
</protein>
<evidence type="ECO:0000256" key="7">
    <source>
        <dbReference type="ARBA" id="ARBA00023242"/>
    </source>
</evidence>
<dbReference type="GO" id="GO:0005634">
    <property type="term" value="C:nucleus"/>
    <property type="evidence" value="ECO:0007669"/>
    <property type="project" value="UniProtKB-SubCell"/>
</dbReference>
<name>A0A2I0KG07_PUNGR</name>
<dbReference type="PANTHER" id="PTHR22930:SF242">
    <property type="entry name" value="LOW PROTEIN: NUCLEASE-LIKE PROTEIN"/>
    <property type="match status" value="1"/>
</dbReference>
<comment type="caution">
    <text evidence="10">The sequence shown here is derived from an EMBL/GenBank/DDBJ whole genome shotgun (WGS) entry which is preliminary data.</text>
</comment>
<keyword evidence="5" id="KW-0479">Metal-binding</keyword>
<keyword evidence="11" id="KW-1185">Reference proteome</keyword>
<dbReference type="Pfam" id="PF13359">
    <property type="entry name" value="DDE_Tnp_4"/>
    <property type="match status" value="1"/>
</dbReference>
<evidence type="ECO:0000313" key="11">
    <source>
        <dbReference type="Proteomes" id="UP000233551"/>
    </source>
</evidence>
<feature type="domain" description="DDE Tnp4" evidence="9">
    <location>
        <begin position="256"/>
        <end position="401"/>
    </location>
</feature>
<evidence type="ECO:0000259" key="9">
    <source>
        <dbReference type="Pfam" id="PF13359"/>
    </source>
</evidence>
<dbReference type="STRING" id="22663.A0A2I0KG07"/>
<feature type="region of interest" description="Disordered" evidence="8">
    <location>
        <begin position="1"/>
        <end position="38"/>
    </location>
</feature>
<organism evidence="10 11">
    <name type="scientific">Punica granatum</name>
    <name type="common">Pomegranate</name>
    <dbReference type="NCBI Taxonomy" id="22663"/>
    <lineage>
        <taxon>Eukaryota</taxon>
        <taxon>Viridiplantae</taxon>
        <taxon>Streptophyta</taxon>
        <taxon>Embryophyta</taxon>
        <taxon>Tracheophyta</taxon>
        <taxon>Spermatophyta</taxon>
        <taxon>Magnoliopsida</taxon>
        <taxon>eudicotyledons</taxon>
        <taxon>Gunneridae</taxon>
        <taxon>Pentapetalae</taxon>
        <taxon>rosids</taxon>
        <taxon>malvids</taxon>
        <taxon>Myrtales</taxon>
        <taxon>Lythraceae</taxon>
        <taxon>Punica</taxon>
    </lineage>
</organism>
<evidence type="ECO:0000256" key="2">
    <source>
        <dbReference type="ARBA" id="ARBA00004123"/>
    </source>
</evidence>
<evidence type="ECO:0000256" key="3">
    <source>
        <dbReference type="ARBA" id="ARBA00006958"/>
    </source>
</evidence>
<comment type="cofactor">
    <cofactor evidence="1">
        <name>a divalent metal cation</name>
        <dbReference type="ChEBI" id="CHEBI:60240"/>
    </cofactor>
</comment>
<dbReference type="InterPro" id="IPR045249">
    <property type="entry name" value="HARBI1-like"/>
</dbReference>
<keyword evidence="7" id="KW-0539">Nucleus</keyword>
<evidence type="ECO:0000256" key="5">
    <source>
        <dbReference type="ARBA" id="ARBA00022723"/>
    </source>
</evidence>
<comment type="similarity">
    <text evidence="3">Belongs to the HARBI1 family.</text>
</comment>
<feature type="compositionally biased region" description="Basic residues" evidence="8">
    <location>
        <begin position="26"/>
        <end position="37"/>
    </location>
</feature>
<dbReference type="InterPro" id="IPR027806">
    <property type="entry name" value="HARBI1_dom"/>
</dbReference>
<evidence type="ECO:0000256" key="6">
    <source>
        <dbReference type="ARBA" id="ARBA00022801"/>
    </source>
</evidence>
<dbReference type="Proteomes" id="UP000233551">
    <property type="component" value="Unassembled WGS sequence"/>
</dbReference>
<accession>A0A2I0KG07</accession>
<dbReference type="PANTHER" id="PTHR22930">
    <property type="match status" value="1"/>
</dbReference>
<sequence>MAAGGGGRAADSAKAIMPRPATSSKPKGKKRRAKKSSMHLTPELVSLISAATSAAHSFLLHHDLQLLPAQTLTLESQLHSLSALLSSLQASASSPKIAPLSSPPALLPPPPQLHNCWFHRFLSTATDYDPRWGSFFRMSKPSFSLLLNLLYPALQSIAPSIHPLYALGAALYRLAHAVPYQAVARQFGFHSSADACRSFFAVLKALNDKLGNLLELYSDMDGVIVGFTRASLPNCCGVLGFGKFLVDGDALGRNGSLLVQALVDSEGRFLDLSAGWPGTLKPSSILRKTRLFSAIEESRELLNGPSFELSDGQSIPQYLLGDACYPLLPWLVTPYSNQLNKEESSSSREREFNSVHSRAMGSLRLAFSRLRAKWQLLSRPWKEECIEFFPFAIFAGCLLHNFLIKCGESFSDENPGSSLMELPVYEGEESENGKMIRDALAGHLARVLETLITDCRQLSRTFPVLILIEKPTQVVIHWQAKNNSTLRLTAAIPSASSIELAPFD</sequence>
<dbReference type="GO" id="GO:0046872">
    <property type="term" value="F:metal ion binding"/>
    <property type="evidence" value="ECO:0007669"/>
    <property type="project" value="UniProtKB-KW"/>
</dbReference>
<keyword evidence="4" id="KW-0540">Nuclease</keyword>
<keyword evidence="6" id="KW-0378">Hydrolase</keyword>
<evidence type="ECO:0000256" key="4">
    <source>
        <dbReference type="ARBA" id="ARBA00022722"/>
    </source>
</evidence>
<dbReference type="GO" id="GO:0016787">
    <property type="term" value="F:hydrolase activity"/>
    <property type="evidence" value="ECO:0007669"/>
    <property type="project" value="UniProtKB-KW"/>
</dbReference>